<feature type="transmembrane region" description="Helical" evidence="6">
    <location>
        <begin position="364"/>
        <end position="384"/>
    </location>
</feature>
<evidence type="ECO:0000256" key="2">
    <source>
        <dbReference type="ARBA" id="ARBA00022692"/>
    </source>
</evidence>
<evidence type="ECO:0000256" key="4">
    <source>
        <dbReference type="ARBA" id="ARBA00023136"/>
    </source>
</evidence>
<feature type="region of interest" description="Disordered" evidence="5">
    <location>
        <begin position="1"/>
        <end position="35"/>
    </location>
</feature>
<dbReference type="GO" id="GO:0016020">
    <property type="term" value="C:membrane"/>
    <property type="evidence" value="ECO:0007669"/>
    <property type="project" value="UniProtKB-SubCell"/>
</dbReference>
<dbReference type="EMBL" id="CAKLBY020000130">
    <property type="protein sequence ID" value="CAK7928617.1"/>
    <property type="molecule type" value="Genomic_DNA"/>
</dbReference>
<protein>
    <recommendedName>
        <fullName evidence="7">Polycystin cation channel PKD1/PKD2 domain-containing protein</fullName>
    </recommendedName>
</protein>
<feature type="transmembrane region" description="Helical" evidence="6">
    <location>
        <begin position="462"/>
        <end position="481"/>
    </location>
</feature>
<keyword evidence="3 6" id="KW-1133">Transmembrane helix</keyword>
<proteinExistence type="predicted"/>
<evidence type="ECO:0000313" key="8">
    <source>
        <dbReference type="EMBL" id="CAK7928617.1"/>
    </source>
</evidence>
<evidence type="ECO:0000256" key="1">
    <source>
        <dbReference type="ARBA" id="ARBA00004141"/>
    </source>
</evidence>
<feature type="transmembrane region" description="Helical" evidence="6">
    <location>
        <begin position="63"/>
        <end position="80"/>
    </location>
</feature>
<gene>
    <name evidence="8" type="ORF">PM001_LOCUS13767</name>
</gene>
<keyword evidence="4 6" id="KW-0472">Membrane</keyword>
<evidence type="ECO:0000256" key="6">
    <source>
        <dbReference type="SAM" id="Phobius"/>
    </source>
</evidence>
<evidence type="ECO:0000256" key="5">
    <source>
        <dbReference type="SAM" id="MobiDB-lite"/>
    </source>
</evidence>
<feature type="transmembrane region" description="Helical" evidence="6">
    <location>
        <begin position="396"/>
        <end position="413"/>
    </location>
</feature>
<feature type="domain" description="Polycystin cation channel PKD1/PKD2" evidence="7">
    <location>
        <begin position="396"/>
        <end position="524"/>
    </location>
</feature>
<evidence type="ECO:0000313" key="9">
    <source>
        <dbReference type="Proteomes" id="UP001162060"/>
    </source>
</evidence>
<evidence type="ECO:0000259" key="7">
    <source>
        <dbReference type="Pfam" id="PF08016"/>
    </source>
</evidence>
<feature type="transmembrane region" description="Helical" evidence="6">
    <location>
        <begin position="269"/>
        <end position="288"/>
    </location>
</feature>
<dbReference type="Pfam" id="PF08016">
    <property type="entry name" value="PKD_channel"/>
    <property type="match status" value="1"/>
</dbReference>
<dbReference type="GO" id="GO:0072345">
    <property type="term" value="F:NAADP-sensitive calcium-release channel activity"/>
    <property type="evidence" value="ECO:0007669"/>
    <property type="project" value="TreeGrafter"/>
</dbReference>
<comment type="subcellular location">
    <subcellularLocation>
        <location evidence="1">Membrane</location>
        <topology evidence="1">Multi-pass membrane protein</topology>
    </subcellularLocation>
</comment>
<feature type="transmembrane region" description="Helical" evidence="6">
    <location>
        <begin position="501"/>
        <end position="525"/>
    </location>
</feature>
<keyword evidence="2 6" id="KW-0812">Transmembrane</keyword>
<comment type="caution">
    <text evidence="8">The sequence shown here is derived from an EMBL/GenBank/DDBJ whole genome shotgun (WGS) entry which is preliminary data.</text>
</comment>
<dbReference type="PANTHER" id="PTHR12127">
    <property type="entry name" value="MUCOLIPIN"/>
    <property type="match status" value="1"/>
</dbReference>
<sequence>MNGEVDEELRRGLLPPNDDHGDAPTRLTTRRRRNEKSSLNDVDRIVLSPWEKWTTHGRFPFKLVLHVALLLLTFTQMQLFDAQNAAYMRASYLNWAYFFLPPAADIGVVSRFQRDFYTINRTMAAVHYLRDSYFSIGNVSVANYEYLHTYSGNIQPIKVLVSRMLPHGELETRDYLVSQNDESVGPFDPKMTIWQKKHLFGSLRGIKFSFLLRDRQFGNFYEECFEWHVNVGFEVVRGAQIHVQLEDIDVLRCASVHPRSFWAAAMQSFVWMHAIVAVVSLLYMALSLKALRQSFFVMVQARSTLSKHAGDDRRMSDKELGGAAINDNDDGRSQLYAKTRCKCKIAWTEIPCTLRLELFNNLQLLVFTSLVLLLASTMWSLLILEAHMPIRFWHRLLHATALLLLWSCLVGYLEHNQHIFSIVLTLKWGTPRVLQFLLGASPIFIGYALFGTMYFGNRIESFGTLSNSMITLFSLMNGDVIMDTFDAMEIHHFIVSGKVYLYSFTSLFMYVVLNIFIAIVEEAFFATQLTRRRLRDYLSDQRMSRST</sequence>
<dbReference type="InterPro" id="IPR039031">
    <property type="entry name" value="Mucolipin"/>
</dbReference>
<reference evidence="8" key="1">
    <citation type="submission" date="2024-01" db="EMBL/GenBank/DDBJ databases">
        <authorList>
            <person name="Webb A."/>
        </authorList>
    </citation>
    <scope>NUCLEOTIDE SEQUENCE</scope>
    <source>
        <strain evidence="8">Pm1</strain>
    </source>
</reference>
<dbReference type="AlphaFoldDB" id="A0AAV1U470"/>
<organism evidence="8 9">
    <name type="scientific">Peronospora matthiolae</name>
    <dbReference type="NCBI Taxonomy" id="2874970"/>
    <lineage>
        <taxon>Eukaryota</taxon>
        <taxon>Sar</taxon>
        <taxon>Stramenopiles</taxon>
        <taxon>Oomycota</taxon>
        <taxon>Peronosporomycetes</taxon>
        <taxon>Peronosporales</taxon>
        <taxon>Peronosporaceae</taxon>
        <taxon>Peronospora</taxon>
    </lineage>
</organism>
<feature type="transmembrane region" description="Helical" evidence="6">
    <location>
        <begin position="433"/>
        <end position="455"/>
    </location>
</feature>
<dbReference type="Proteomes" id="UP001162060">
    <property type="component" value="Unassembled WGS sequence"/>
</dbReference>
<name>A0AAV1U470_9STRA</name>
<feature type="transmembrane region" description="Helical" evidence="6">
    <location>
        <begin position="92"/>
        <end position="112"/>
    </location>
</feature>
<dbReference type="InterPro" id="IPR013122">
    <property type="entry name" value="PKD1_2_channel"/>
</dbReference>
<dbReference type="PANTHER" id="PTHR12127:SF7">
    <property type="entry name" value="SD02261P"/>
    <property type="match status" value="1"/>
</dbReference>
<accession>A0AAV1U470</accession>
<dbReference type="Gene3D" id="1.10.287.70">
    <property type="match status" value="1"/>
</dbReference>
<evidence type="ECO:0000256" key="3">
    <source>
        <dbReference type="ARBA" id="ARBA00022989"/>
    </source>
</evidence>